<reference evidence="2" key="1">
    <citation type="submission" date="2021-06" db="EMBL/GenBank/DDBJ databases">
        <authorList>
            <person name="Kallberg Y."/>
            <person name="Tangrot J."/>
            <person name="Rosling A."/>
        </authorList>
    </citation>
    <scope>NUCLEOTIDE SEQUENCE</scope>
    <source>
        <strain evidence="2">MA453B</strain>
    </source>
</reference>
<accession>A0A9N9A1Q4</accession>
<organism evidence="2 3">
    <name type="scientific">Dentiscutata erythropus</name>
    <dbReference type="NCBI Taxonomy" id="1348616"/>
    <lineage>
        <taxon>Eukaryota</taxon>
        <taxon>Fungi</taxon>
        <taxon>Fungi incertae sedis</taxon>
        <taxon>Mucoromycota</taxon>
        <taxon>Glomeromycotina</taxon>
        <taxon>Glomeromycetes</taxon>
        <taxon>Diversisporales</taxon>
        <taxon>Gigasporaceae</taxon>
        <taxon>Dentiscutata</taxon>
    </lineage>
</organism>
<feature type="compositionally biased region" description="Low complexity" evidence="1">
    <location>
        <begin position="1"/>
        <end position="11"/>
    </location>
</feature>
<dbReference type="OrthoDB" id="301415at2759"/>
<protein>
    <submittedName>
        <fullName evidence="2">12212_t:CDS:1</fullName>
    </submittedName>
</protein>
<dbReference type="AlphaFoldDB" id="A0A9N9A1Q4"/>
<feature type="region of interest" description="Disordered" evidence="1">
    <location>
        <begin position="1"/>
        <end position="25"/>
    </location>
</feature>
<feature type="non-terminal residue" evidence="2">
    <location>
        <position position="1"/>
    </location>
</feature>
<gene>
    <name evidence="2" type="ORF">DERYTH_LOCUS3556</name>
</gene>
<keyword evidence="3" id="KW-1185">Reference proteome</keyword>
<evidence type="ECO:0000313" key="2">
    <source>
        <dbReference type="EMBL" id="CAG8514568.1"/>
    </source>
</evidence>
<evidence type="ECO:0000313" key="3">
    <source>
        <dbReference type="Proteomes" id="UP000789405"/>
    </source>
</evidence>
<sequence>MQSEKSTTTPIPTKPKKRNEITNKRERAIHDALARIDRSKEIDLCYVLDCTECSP</sequence>
<dbReference type="Proteomes" id="UP000789405">
    <property type="component" value="Unassembled WGS sequence"/>
</dbReference>
<dbReference type="EMBL" id="CAJVPY010001270">
    <property type="protein sequence ID" value="CAG8514568.1"/>
    <property type="molecule type" value="Genomic_DNA"/>
</dbReference>
<proteinExistence type="predicted"/>
<name>A0A9N9A1Q4_9GLOM</name>
<evidence type="ECO:0000256" key="1">
    <source>
        <dbReference type="SAM" id="MobiDB-lite"/>
    </source>
</evidence>
<comment type="caution">
    <text evidence="2">The sequence shown here is derived from an EMBL/GenBank/DDBJ whole genome shotgun (WGS) entry which is preliminary data.</text>
</comment>